<dbReference type="AlphaFoldDB" id="M2TS90"/>
<keyword evidence="3" id="KW-1185">Reference proteome</keyword>
<proteinExistence type="predicted"/>
<feature type="compositionally biased region" description="Polar residues" evidence="1">
    <location>
        <begin position="56"/>
        <end position="65"/>
    </location>
</feature>
<dbReference type="EMBL" id="KB445579">
    <property type="protein sequence ID" value="EMD89364.1"/>
    <property type="molecule type" value="Genomic_DNA"/>
</dbReference>
<evidence type="ECO:0000313" key="3">
    <source>
        <dbReference type="Proteomes" id="UP000016936"/>
    </source>
</evidence>
<accession>M2TS90</accession>
<dbReference type="HOGENOM" id="CLU_2037624_0_0_1"/>
<gene>
    <name evidence="2" type="ORF">COCHEDRAFT_1032405</name>
</gene>
<evidence type="ECO:0000256" key="1">
    <source>
        <dbReference type="SAM" id="MobiDB-lite"/>
    </source>
</evidence>
<reference evidence="3" key="2">
    <citation type="journal article" date="2013" name="PLoS Genet.">
        <title>Comparative genome structure, secondary metabolite, and effector coding capacity across Cochliobolus pathogens.</title>
        <authorList>
            <person name="Condon B.J."/>
            <person name="Leng Y."/>
            <person name="Wu D."/>
            <person name="Bushley K.E."/>
            <person name="Ohm R.A."/>
            <person name="Otillar R."/>
            <person name="Martin J."/>
            <person name="Schackwitz W."/>
            <person name="Grimwood J."/>
            <person name="MohdZainudin N."/>
            <person name="Xue C."/>
            <person name="Wang R."/>
            <person name="Manning V.A."/>
            <person name="Dhillon B."/>
            <person name="Tu Z.J."/>
            <person name="Steffenson B.J."/>
            <person name="Salamov A."/>
            <person name="Sun H."/>
            <person name="Lowry S."/>
            <person name="LaButti K."/>
            <person name="Han J."/>
            <person name="Copeland A."/>
            <person name="Lindquist E."/>
            <person name="Barry K."/>
            <person name="Schmutz J."/>
            <person name="Baker S.E."/>
            <person name="Ciuffetti L.M."/>
            <person name="Grigoriev I.V."/>
            <person name="Zhong S."/>
            <person name="Turgeon B.G."/>
        </authorList>
    </citation>
    <scope>NUCLEOTIDE SEQUENCE [LARGE SCALE GENOMIC DNA]</scope>
    <source>
        <strain evidence="3">C5 / ATCC 48332 / race O</strain>
    </source>
</reference>
<sequence>MDVDTQPASLLLAAAACADQGSLGRLGPMASSRWQAFAPCCLIAMSSSALGPVGQFGQTTKISSDSEGHATGAARGAPATASGRCSPAIALQKNKNTTGHRGHRRGARVFPLSGLVARHGVIAAGRQD</sequence>
<feature type="compositionally biased region" description="Low complexity" evidence="1">
    <location>
        <begin position="69"/>
        <end position="84"/>
    </location>
</feature>
<protein>
    <submittedName>
        <fullName evidence="2">Uncharacterized protein</fullName>
    </submittedName>
</protein>
<name>M2TS90_COCH5</name>
<dbReference type="OrthoDB" id="10548458at2759"/>
<evidence type="ECO:0000313" key="2">
    <source>
        <dbReference type="EMBL" id="EMD89364.1"/>
    </source>
</evidence>
<feature type="region of interest" description="Disordered" evidence="1">
    <location>
        <begin position="55"/>
        <end position="85"/>
    </location>
</feature>
<reference evidence="2 3" key="1">
    <citation type="journal article" date="2012" name="PLoS Pathog.">
        <title>Diverse lifestyles and strategies of plant pathogenesis encoded in the genomes of eighteen Dothideomycetes fungi.</title>
        <authorList>
            <person name="Ohm R.A."/>
            <person name="Feau N."/>
            <person name="Henrissat B."/>
            <person name="Schoch C.L."/>
            <person name="Horwitz B.A."/>
            <person name="Barry K.W."/>
            <person name="Condon B.J."/>
            <person name="Copeland A.C."/>
            <person name="Dhillon B."/>
            <person name="Glaser F."/>
            <person name="Hesse C.N."/>
            <person name="Kosti I."/>
            <person name="LaButti K."/>
            <person name="Lindquist E.A."/>
            <person name="Lucas S."/>
            <person name="Salamov A.A."/>
            <person name="Bradshaw R.E."/>
            <person name="Ciuffetti L."/>
            <person name="Hamelin R.C."/>
            <person name="Kema G.H.J."/>
            <person name="Lawrence C."/>
            <person name="Scott J.A."/>
            <person name="Spatafora J.W."/>
            <person name="Turgeon B.G."/>
            <person name="de Wit P.J.G.M."/>
            <person name="Zhong S."/>
            <person name="Goodwin S.B."/>
            <person name="Grigoriev I.V."/>
        </authorList>
    </citation>
    <scope>NUCLEOTIDE SEQUENCE [LARGE SCALE GENOMIC DNA]</scope>
    <source>
        <strain evidence="3">C5 / ATCC 48332 / race O</strain>
    </source>
</reference>
<dbReference type="Proteomes" id="UP000016936">
    <property type="component" value="Unassembled WGS sequence"/>
</dbReference>
<organism evidence="2 3">
    <name type="scientific">Cochliobolus heterostrophus (strain C5 / ATCC 48332 / race O)</name>
    <name type="common">Southern corn leaf blight fungus</name>
    <name type="synonym">Bipolaris maydis</name>
    <dbReference type="NCBI Taxonomy" id="701091"/>
    <lineage>
        <taxon>Eukaryota</taxon>
        <taxon>Fungi</taxon>
        <taxon>Dikarya</taxon>
        <taxon>Ascomycota</taxon>
        <taxon>Pezizomycotina</taxon>
        <taxon>Dothideomycetes</taxon>
        <taxon>Pleosporomycetidae</taxon>
        <taxon>Pleosporales</taxon>
        <taxon>Pleosporineae</taxon>
        <taxon>Pleosporaceae</taxon>
        <taxon>Bipolaris</taxon>
    </lineage>
</organism>